<dbReference type="Proteomes" id="UP000198767">
    <property type="component" value="Unassembled WGS sequence"/>
</dbReference>
<evidence type="ECO:0000313" key="1">
    <source>
        <dbReference type="EMBL" id="SCZ72660.1"/>
    </source>
</evidence>
<dbReference type="EMBL" id="FMWG01000015">
    <property type="protein sequence ID" value="SCZ72660.1"/>
    <property type="molecule type" value="Genomic_DNA"/>
</dbReference>
<keyword evidence="2" id="KW-1185">Reference proteome</keyword>
<dbReference type="AlphaFoldDB" id="A0A1G5RFS3"/>
<evidence type="ECO:0000313" key="2">
    <source>
        <dbReference type="Proteomes" id="UP000198767"/>
    </source>
</evidence>
<dbReference type="STRING" id="1156985.SAMN04488118_1153"/>
<gene>
    <name evidence="1" type="ORF">SAMN04488118_1153</name>
</gene>
<proteinExistence type="predicted"/>
<accession>A0A1G5RFS3</accession>
<sequence>MLNWLAIGFGAKIKTLGDPGFGHVEIAPGAFKPVRVVVLHIERAGGHLDPFKAGMRLGGKEIKTRNRRA</sequence>
<protein>
    <submittedName>
        <fullName evidence="1">Uncharacterized protein</fullName>
    </submittedName>
</protein>
<name>A0A1G5RFS3_9RHOB</name>
<reference evidence="1 2" key="1">
    <citation type="submission" date="2016-10" db="EMBL/GenBank/DDBJ databases">
        <authorList>
            <person name="de Groot N.N."/>
        </authorList>
    </citation>
    <scope>NUCLEOTIDE SEQUENCE [LARGE SCALE GENOMIC DNA]</scope>
    <source>
        <strain evidence="1 2">U95</strain>
    </source>
</reference>
<organism evidence="1 2">
    <name type="scientific">Epibacterium ulvae</name>
    <dbReference type="NCBI Taxonomy" id="1156985"/>
    <lineage>
        <taxon>Bacteria</taxon>
        <taxon>Pseudomonadati</taxon>
        <taxon>Pseudomonadota</taxon>
        <taxon>Alphaproteobacteria</taxon>
        <taxon>Rhodobacterales</taxon>
        <taxon>Roseobacteraceae</taxon>
        <taxon>Epibacterium</taxon>
    </lineage>
</organism>